<evidence type="ECO:0000313" key="8">
    <source>
        <dbReference type="Proteomes" id="UP000323105"/>
    </source>
</evidence>
<feature type="domain" description="ABC3 transporter permease C-terminal" evidence="6">
    <location>
        <begin position="733"/>
        <end position="845"/>
    </location>
</feature>
<dbReference type="RefSeq" id="WP_087080816.1">
    <property type="nucleotide sequence ID" value="NZ_BKBW01000001.1"/>
</dbReference>
<evidence type="ECO:0000313" key="7">
    <source>
        <dbReference type="EMBL" id="GEQ73059.1"/>
    </source>
</evidence>
<gene>
    <name evidence="7" type="ORF">CTTA_0064</name>
</gene>
<dbReference type="EMBL" id="BKBW01000001">
    <property type="protein sequence ID" value="GEQ73059.1"/>
    <property type="molecule type" value="Genomic_DNA"/>
</dbReference>
<dbReference type="InterPro" id="IPR038766">
    <property type="entry name" value="Membrane_comp_ABC_pdt"/>
</dbReference>
<name>A0A1Y1IVF0_COMTE</name>
<evidence type="ECO:0000256" key="1">
    <source>
        <dbReference type="ARBA" id="ARBA00004651"/>
    </source>
</evidence>
<feature type="domain" description="ABC3 transporter permease C-terminal" evidence="6">
    <location>
        <begin position="286"/>
        <end position="403"/>
    </location>
</feature>
<proteinExistence type="predicted"/>
<dbReference type="PANTHER" id="PTHR30287:SF1">
    <property type="entry name" value="INNER MEMBRANE PROTEIN"/>
    <property type="match status" value="1"/>
</dbReference>
<evidence type="ECO:0000256" key="2">
    <source>
        <dbReference type="ARBA" id="ARBA00022475"/>
    </source>
</evidence>
<evidence type="ECO:0000256" key="3">
    <source>
        <dbReference type="ARBA" id="ARBA00022692"/>
    </source>
</evidence>
<comment type="subcellular location">
    <subcellularLocation>
        <location evidence="1">Cell membrane</location>
        <topology evidence="1">Multi-pass membrane protein</topology>
    </subcellularLocation>
</comment>
<evidence type="ECO:0000256" key="4">
    <source>
        <dbReference type="ARBA" id="ARBA00022989"/>
    </source>
</evidence>
<dbReference type="AlphaFoldDB" id="A0A1Y1IVF0"/>
<keyword evidence="4" id="KW-1133">Transmembrane helix</keyword>
<reference evidence="7 8" key="1">
    <citation type="journal article" date="2019" name="Microbiol. Resour. Announc.">
        <title>Draft Genome Sequence of Comamonas testosteroni TA441, a Bacterium That Has a Cryptic Phenol Degradation Gene Cluster.</title>
        <authorList>
            <person name="Arai H."/>
            <person name="Ishii M."/>
        </authorList>
    </citation>
    <scope>NUCLEOTIDE SEQUENCE [LARGE SCALE GENOMIC DNA]</scope>
    <source>
        <strain evidence="7 8">TA441</strain>
    </source>
</reference>
<evidence type="ECO:0000256" key="5">
    <source>
        <dbReference type="ARBA" id="ARBA00023136"/>
    </source>
</evidence>
<keyword evidence="5" id="KW-0472">Membrane</keyword>
<dbReference type="PANTHER" id="PTHR30287">
    <property type="entry name" value="MEMBRANE COMPONENT OF PREDICTED ABC SUPERFAMILY METABOLITE UPTAKE TRANSPORTER"/>
    <property type="match status" value="1"/>
</dbReference>
<sequence>MAAGRCAIVQTMQASSVWILGLRNLWRDLRAGELRLIIVAVLLAVAALSSVGFFADRLQAGLQRDARQLLGGDVVVVSDNPAPAVFVQQAQQQGLQTVATASFPTMARAAQEQGGASRLVALKSVEPGYPLRGVLHLNQGAGQPDLEVRAIPERGHAWVDAPLLEALGLKLGDRLLLGDASFHVSHIIAIEPDRGAGFMSFAPRVMINSADLPATRLVQPASRITYRLAVAAQTDAGRGAQRAAQDYLGWAQELAKSLHGVRVESLESGRPEMRQTLDRAEKFLSLVALLSALLSAVAVALAARAFANSHLDASAMLRVLGQSQRRIALAYVVEFVSIALAASAAGVLLGWAVHHVFVWLLAGLVESALPAASLWPALFGMGMGLTLLLAFGLPPVLQLAQVPPLRVMRRDLGALKPASWLVLGVGVTGFAALLMVASRDIKLGLIAVGGFAVAVLLFAGLAWLAVKLLRQVVNESTAPRWLVMATRQVSAKPVYAVVQVSSLAVGLLALVLLVLLRTDLIASWRKATPANAPDRFVINVQPDQAQDFQAALKKAGVHSYDWYPMIRGRLIAVNGKAVSPEDYEEDRAKRLVDREFNISTAETMPDHNQIVGGRWQAGEQGAISMEEGIAKTLDLKLGDTLRFDIGGEESEARITSLRKVDWSSMRANFFVIYPVKHLENVAVTYLAAYRAPDIKGFDNALVNEFPNITNVDLSSTLAQVQQVMDQVIRAVEFLFGFTLVAGLVVLFASVTGTREERAREYAIMRAVGARSGLLQQVQSAELAGVGLMAGFLASCVALAVGWALARWVFDFEWNVLWWVPLVGALAGALLAWLAGWWALREVVSRPVMITLRQAAE</sequence>
<dbReference type="Proteomes" id="UP000323105">
    <property type="component" value="Unassembled WGS sequence"/>
</dbReference>
<dbReference type="InterPro" id="IPR003838">
    <property type="entry name" value="ABC3_permease_C"/>
</dbReference>
<dbReference type="Pfam" id="PF02687">
    <property type="entry name" value="FtsX"/>
    <property type="match status" value="2"/>
</dbReference>
<keyword evidence="2" id="KW-1003">Cell membrane</keyword>
<evidence type="ECO:0000259" key="6">
    <source>
        <dbReference type="Pfam" id="PF02687"/>
    </source>
</evidence>
<dbReference type="GO" id="GO:0005886">
    <property type="term" value="C:plasma membrane"/>
    <property type="evidence" value="ECO:0007669"/>
    <property type="project" value="UniProtKB-SubCell"/>
</dbReference>
<organism evidence="7 8">
    <name type="scientific">Comamonas testosteroni</name>
    <name type="common">Pseudomonas testosteroni</name>
    <dbReference type="NCBI Taxonomy" id="285"/>
    <lineage>
        <taxon>Bacteria</taxon>
        <taxon>Pseudomonadati</taxon>
        <taxon>Pseudomonadota</taxon>
        <taxon>Betaproteobacteria</taxon>
        <taxon>Burkholderiales</taxon>
        <taxon>Comamonadaceae</taxon>
        <taxon>Comamonas</taxon>
    </lineage>
</organism>
<comment type="caution">
    <text evidence="7">The sequence shown here is derived from an EMBL/GenBank/DDBJ whole genome shotgun (WGS) entry which is preliminary data.</text>
</comment>
<protein>
    <submittedName>
        <fullName evidence="7">Inner membrane transport permease</fullName>
    </submittedName>
</protein>
<accession>A0A1Y1IVF0</accession>
<keyword evidence="3" id="KW-0812">Transmembrane</keyword>